<evidence type="ECO:0000313" key="4">
    <source>
        <dbReference type="Proteomes" id="UP001231924"/>
    </source>
</evidence>
<proteinExistence type="predicted"/>
<keyword evidence="2" id="KW-0472">Membrane</keyword>
<dbReference type="Proteomes" id="UP001231924">
    <property type="component" value="Unassembled WGS sequence"/>
</dbReference>
<sequence>MTSTSVRGGRRTVDLRERPAEDRTGRATGRARWPAAALPILLGLAALACLVPAVRDTRLDLIGGLGLAGVLSPWAWVALTCAVLGAVTEFGRARPRSVVLVALTGVVILCSTGLPSLVESAARIPAAWTHLGFVEAIATTGRLPVGVDSRFAWPAFFAQWAWISDAAGGLTLDGVLRWTPPVVVAVWALSVHAIARPLLGGTRAPWVAVWLFLGTNWIEQDYFSPQATAMVLGLAALACVLGPLATGRGDPAGGRWPLPAPGSPPLPVSRRIVAAALMPVRRPEGAAAQFLLLWLVVALCLAGVVLSHPLTPFALGAQLLLLALAGRFWGRWLVLVLVVVELTWFVLGAQEFWQARLYLVTGDVGDVGGSLMSALVDRLVGDPGQLAAKVGRVLLAAATWGLALVGAWVRWRRTGTWLVAALAAAPLGLVLVQSYGGEVLLRVQLYALPFLAVLGAEAVRAAGRRWRGTPPGRVVEVGLVLGMLLLFGLLVVLRGGNDAYVGVQARDVAFSRSVLAGVPPGSKVLRLTNEGPIRVTRAGDVVQATSTPGCSRIADDPLGCLAKERPDLVLVQPAMEAEGRFLDGFAPGWSRAMVERIVAGGTYRVVRDEGTSLVLARVERR</sequence>
<evidence type="ECO:0000256" key="1">
    <source>
        <dbReference type="SAM" id="MobiDB-lite"/>
    </source>
</evidence>
<feature type="region of interest" description="Disordered" evidence="1">
    <location>
        <begin position="1"/>
        <end position="28"/>
    </location>
</feature>
<protein>
    <recommendedName>
        <fullName evidence="5">Glycosyltransferase RgtA/B/C/D-like domain-containing protein</fullName>
    </recommendedName>
</protein>
<evidence type="ECO:0000256" key="2">
    <source>
        <dbReference type="SAM" id="Phobius"/>
    </source>
</evidence>
<dbReference type="EMBL" id="JASVWF010000009">
    <property type="protein sequence ID" value="MDL5160135.1"/>
    <property type="molecule type" value="Genomic_DNA"/>
</dbReference>
<keyword evidence="2" id="KW-1133">Transmembrane helix</keyword>
<feature type="transmembrane region" description="Helical" evidence="2">
    <location>
        <begin position="227"/>
        <end position="246"/>
    </location>
</feature>
<feature type="transmembrane region" description="Helical" evidence="2">
    <location>
        <begin position="416"/>
        <end position="437"/>
    </location>
</feature>
<feature type="transmembrane region" description="Helical" evidence="2">
    <location>
        <begin position="33"/>
        <end position="55"/>
    </location>
</feature>
<feature type="transmembrane region" description="Helical" evidence="2">
    <location>
        <begin position="390"/>
        <end position="409"/>
    </location>
</feature>
<gene>
    <name evidence="3" type="ORF">QRT03_29485</name>
</gene>
<name>A0ABT7MHH6_9PSEU</name>
<organism evidence="3 4">
    <name type="scientific">Actinomycetospora termitidis</name>
    <dbReference type="NCBI Taxonomy" id="3053470"/>
    <lineage>
        <taxon>Bacteria</taxon>
        <taxon>Bacillati</taxon>
        <taxon>Actinomycetota</taxon>
        <taxon>Actinomycetes</taxon>
        <taxon>Pseudonocardiales</taxon>
        <taxon>Pseudonocardiaceae</taxon>
        <taxon>Actinomycetospora</taxon>
    </lineage>
</organism>
<evidence type="ECO:0008006" key="5">
    <source>
        <dbReference type="Google" id="ProtNLM"/>
    </source>
</evidence>
<accession>A0ABT7MHH6</accession>
<feature type="transmembrane region" description="Helical" evidence="2">
    <location>
        <begin position="328"/>
        <end position="347"/>
    </location>
</feature>
<feature type="transmembrane region" description="Helical" evidence="2">
    <location>
        <begin position="98"/>
        <end position="118"/>
    </location>
</feature>
<reference evidence="3 4" key="1">
    <citation type="submission" date="2023-06" db="EMBL/GenBank/DDBJ databases">
        <title>Actinomycetospora Odt1-22.</title>
        <authorList>
            <person name="Supong K."/>
        </authorList>
    </citation>
    <scope>NUCLEOTIDE SEQUENCE [LARGE SCALE GENOMIC DNA]</scope>
    <source>
        <strain evidence="3 4">Odt1-22</strain>
    </source>
</reference>
<feature type="compositionally biased region" description="Basic and acidic residues" evidence="1">
    <location>
        <begin position="11"/>
        <end position="25"/>
    </location>
</feature>
<evidence type="ECO:0000313" key="3">
    <source>
        <dbReference type="EMBL" id="MDL5160135.1"/>
    </source>
</evidence>
<dbReference type="RefSeq" id="WP_286056740.1">
    <property type="nucleotide sequence ID" value="NZ_JASVWF010000009.1"/>
</dbReference>
<feature type="transmembrane region" description="Helical" evidence="2">
    <location>
        <begin position="286"/>
        <end position="307"/>
    </location>
</feature>
<feature type="transmembrane region" description="Helical" evidence="2">
    <location>
        <begin position="61"/>
        <end position="86"/>
    </location>
</feature>
<keyword evidence="4" id="KW-1185">Reference proteome</keyword>
<comment type="caution">
    <text evidence="3">The sequence shown here is derived from an EMBL/GenBank/DDBJ whole genome shotgun (WGS) entry which is preliminary data.</text>
</comment>
<keyword evidence="2" id="KW-0812">Transmembrane</keyword>
<feature type="transmembrane region" description="Helical" evidence="2">
    <location>
        <begin position="474"/>
        <end position="493"/>
    </location>
</feature>